<dbReference type="KEGG" id="vpy:HZI73_02955"/>
<dbReference type="PROSITE" id="PS00041">
    <property type="entry name" value="HTH_ARAC_FAMILY_1"/>
    <property type="match status" value="1"/>
</dbReference>
<dbReference type="InterPro" id="IPR020449">
    <property type="entry name" value="Tscrpt_reg_AraC-type_HTH"/>
</dbReference>
<dbReference type="GO" id="GO:0043565">
    <property type="term" value="F:sequence-specific DNA binding"/>
    <property type="evidence" value="ECO:0007669"/>
    <property type="project" value="InterPro"/>
</dbReference>
<dbReference type="PANTHER" id="PTHR47504">
    <property type="entry name" value="RIGHT ORIGIN-BINDING PROTEIN"/>
    <property type="match status" value="1"/>
</dbReference>
<dbReference type="Gene3D" id="1.10.10.60">
    <property type="entry name" value="Homeodomain-like"/>
    <property type="match status" value="2"/>
</dbReference>
<feature type="domain" description="HTH araC/xylS-type" evidence="4">
    <location>
        <begin position="7"/>
        <end position="104"/>
    </location>
</feature>
<dbReference type="SMART" id="SM00342">
    <property type="entry name" value="HTH_ARAC"/>
    <property type="match status" value="1"/>
</dbReference>
<organism evidence="5 6">
    <name type="scientific">Vallitalea pronyensis</name>
    <dbReference type="NCBI Taxonomy" id="1348613"/>
    <lineage>
        <taxon>Bacteria</taxon>
        <taxon>Bacillati</taxon>
        <taxon>Bacillota</taxon>
        <taxon>Clostridia</taxon>
        <taxon>Lachnospirales</taxon>
        <taxon>Vallitaleaceae</taxon>
        <taxon>Vallitalea</taxon>
    </lineage>
</organism>
<evidence type="ECO:0000259" key="4">
    <source>
        <dbReference type="PROSITE" id="PS01124"/>
    </source>
</evidence>
<dbReference type="Proteomes" id="UP000683246">
    <property type="component" value="Chromosome"/>
</dbReference>
<dbReference type="InterPro" id="IPR018060">
    <property type="entry name" value="HTH_AraC"/>
</dbReference>
<proteinExistence type="predicted"/>
<dbReference type="InterPro" id="IPR009057">
    <property type="entry name" value="Homeodomain-like_sf"/>
</dbReference>
<dbReference type="PANTHER" id="PTHR47504:SF5">
    <property type="entry name" value="RIGHT ORIGIN-BINDING PROTEIN"/>
    <property type="match status" value="1"/>
</dbReference>
<evidence type="ECO:0000313" key="6">
    <source>
        <dbReference type="Proteomes" id="UP000683246"/>
    </source>
</evidence>
<dbReference type="PRINTS" id="PR00032">
    <property type="entry name" value="HTHARAC"/>
</dbReference>
<name>A0A8J8MGV4_9FIRM</name>
<dbReference type="Gene3D" id="3.20.80.10">
    <property type="entry name" value="Regulatory factor, effector binding domain"/>
    <property type="match status" value="1"/>
</dbReference>
<sequence>MKKMYVQSIIDFIEVNIECPISVDSIAKHIGYSKYYLHKLFYIYTGMYIMDYARKRKLEYSLQDLKTKLPIINIALKYGFHSSRTYSRAFRNTYGTSPGKFRNNTCTLTKKLELNKLGGIKMLPYLSETKIVSINKLYALTHSIISSEPEHNVIDFMTEYKLANQIHVLTEVGFDIPVSEEESQQGLRGYEYWLIVSEEEFNKHTESTIKKRTIPQSKYAMLSIDNPFVDPFERIPNGWKKLSSVIEKNYEFNNALDIYGFEEKIVTLHNTTMNIYVPIK</sequence>
<gene>
    <name evidence="5" type="ORF">HZI73_02955</name>
</gene>
<keyword evidence="1" id="KW-0805">Transcription regulation</keyword>
<dbReference type="Pfam" id="PF12833">
    <property type="entry name" value="HTH_18"/>
    <property type="match status" value="1"/>
</dbReference>
<dbReference type="GO" id="GO:0003700">
    <property type="term" value="F:DNA-binding transcription factor activity"/>
    <property type="evidence" value="ECO:0007669"/>
    <property type="project" value="InterPro"/>
</dbReference>
<keyword evidence="6" id="KW-1185">Reference proteome</keyword>
<dbReference type="InterPro" id="IPR011256">
    <property type="entry name" value="Reg_factor_effector_dom_sf"/>
</dbReference>
<dbReference type="SUPFAM" id="SSF46689">
    <property type="entry name" value="Homeodomain-like"/>
    <property type="match status" value="2"/>
</dbReference>
<dbReference type="RefSeq" id="WP_212696772.1">
    <property type="nucleotide sequence ID" value="NZ_CP058649.1"/>
</dbReference>
<dbReference type="InterPro" id="IPR018062">
    <property type="entry name" value="HTH_AraC-typ_CS"/>
</dbReference>
<accession>A0A8J8MGV4</accession>
<dbReference type="EMBL" id="CP058649">
    <property type="protein sequence ID" value="QUI21306.1"/>
    <property type="molecule type" value="Genomic_DNA"/>
</dbReference>
<evidence type="ECO:0000313" key="5">
    <source>
        <dbReference type="EMBL" id="QUI21306.1"/>
    </source>
</evidence>
<evidence type="ECO:0000256" key="1">
    <source>
        <dbReference type="ARBA" id="ARBA00023015"/>
    </source>
</evidence>
<keyword evidence="3" id="KW-0804">Transcription</keyword>
<reference evidence="5" key="1">
    <citation type="submission" date="2020-07" db="EMBL/GenBank/DDBJ databases">
        <title>Vallitalea pronyensis genome.</title>
        <authorList>
            <person name="Postec A."/>
        </authorList>
    </citation>
    <scope>NUCLEOTIDE SEQUENCE</scope>
    <source>
        <strain evidence="5">FatNI3</strain>
    </source>
</reference>
<dbReference type="AlphaFoldDB" id="A0A8J8MGV4"/>
<protein>
    <submittedName>
        <fullName evidence="5">Helix-turn-helix transcriptional regulator</fullName>
    </submittedName>
</protein>
<evidence type="ECO:0000256" key="2">
    <source>
        <dbReference type="ARBA" id="ARBA00023125"/>
    </source>
</evidence>
<evidence type="ECO:0000256" key="3">
    <source>
        <dbReference type="ARBA" id="ARBA00023163"/>
    </source>
</evidence>
<keyword evidence="2" id="KW-0238">DNA-binding</keyword>
<dbReference type="InterPro" id="IPR050959">
    <property type="entry name" value="MarA-like"/>
</dbReference>
<dbReference type="PROSITE" id="PS01124">
    <property type="entry name" value="HTH_ARAC_FAMILY_2"/>
    <property type="match status" value="1"/>
</dbReference>